<feature type="transmembrane region" description="Helical" evidence="7">
    <location>
        <begin position="149"/>
        <end position="168"/>
    </location>
</feature>
<accession>A0AAU0EZE3</accession>
<protein>
    <submittedName>
        <fullName evidence="9">Membrane associated serine protease, rhomboid family</fullName>
    </submittedName>
</protein>
<feature type="transmembrane region" description="Helical" evidence="7">
    <location>
        <begin position="126"/>
        <end position="143"/>
    </location>
</feature>
<evidence type="ECO:0000256" key="6">
    <source>
        <dbReference type="ARBA" id="ARBA00023136"/>
    </source>
</evidence>
<keyword evidence="5 7" id="KW-1133">Transmembrane helix</keyword>
<dbReference type="Pfam" id="PF01694">
    <property type="entry name" value="Rhomboid"/>
    <property type="match status" value="1"/>
</dbReference>
<feature type="domain" description="Peptidase S54 rhomboid" evidence="8">
    <location>
        <begin position="80"/>
        <end position="168"/>
    </location>
</feature>
<keyword evidence="3 7" id="KW-0812">Transmembrane</keyword>
<comment type="subcellular location">
    <subcellularLocation>
        <location evidence="1">Membrane</location>
        <topology evidence="1">Multi-pass membrane protein</topology>
    </subcellularLocation>
</comment>
<evidence type="ECO:0000256" key="7">
    <source>
        <dbReference type="SAM" id="Phobius"/>
    </source>
</evidence>
<keyword evidence="10" id="KW-1185">Reference proteome</keyword>
<keyword evidence="9" id="KW-0645">Protease</keyword>
<proteinExistence type="inferred from homology"/>
<dbReference type="EMBL" id="CP136426">
    <property type="protein sequence ID" value="WOC51769.1"/>
    <property type="molecule type" value="Genomic_DNA"/>
</dbReference>
<feature type="transmembrane region" description="Helical" evidence="7">
    <location>
        <begin position="84"/>
        <end position="106"/>
    </location>
</feature>
<evidence type="ECO:0000313" key="10">
    <source>
        <dbReference type="Proteomes" id="UP001432059"/>
    </source>
</evidence>
<dbReference type="SUPFAM" id="SSF144091">
    <property type="entry name" value="Rhomboid-like"/>
    <property type="match status" value="1"/>
</dbReference>
<dbReference type="InterPro" id="IPR035952">
    <property type="entry name" value="Rhomboid-like_sf"/>
</dbReference>
<dbReference type="InterPro" id="IPR022764">
    <property type="entry name" value="Peptidase_S54_rhomboid_dom"/>
</dbReference>
<dbReference type="RefSeq" id="WP_327983486.1">
    <property type="nucleotide sequence ID" value="NZ_CP136426.1"/>
</dbReference>
<dbReference type="GO" id="GO:0004252">
    <property type="term" value="F:serine-type endopeptidase activity"/>
    <property type="evidence" value="ECO:0007669"/>
    <property type="project" value="InterPro"/>
</dbReference>
<evidence type="ECO:0000256" key="1">
    <source>
        <dbReference type="ARBA" id="ARBA00004141"/>
    </source>
</evidence>
<evidence type="ECO:0000256" key="4">
    <source>
        <dbReference type="ARBA" id="ARBA00022801"/>
    </source>
</evidence>
<dbReference type="PANTHER" id="PTHR43731">
    <property type="entry name" value="RHOMBOID PROTEASE"/>
    <property type="match status" value="1"/>
</dbReference>
<dbReference type="GO" id="GO:0006508">
    <property type="term" value="P:proteolysis"/>
    <property type="evidence" value="ECO:0007669"/>
    <property type="project" value="UniProtKB-KW"/>
</dbReference>
<evidence type="ECO:0000256" key="2">
    <source>
        <dbReference type="ARBA" id="ARBA00009045"/>
    </source>
</evidence>
<dbReference type="Gene3D" id="1.20.1540.10">
    <property type="entry name" value="Rhomboid-like"/>
    <property type="match status" value="1"/>
</dbReference>
<evidence type="ECO:0000256" key="3">
    <source>
        <dbReference type="ARBA" id="ARBA00022692"/>
    </source>
</evidence>
<feature type="transmembrane region" description="Helical" evidence="7">
    <location>
        <begin position="17"/>
        <end position="37"/>
    </location>
</feature>
<dbReference type="AlphaFoldDB" id="A0AAU0EZE3"/>
<evidence type="ECO:0000259" key="8">
    <source>
        <dbReference type="Pfam" id="PF01694"/>
    </source>
</evidence>
<dbReference type="PANTHER" id="PTHR43731:SF14">
    <property type="entry name" value="PRESENILIN-ASSOCIATED RHOMBOID-LIKE PROTEIN, MITOCHONDRIAL"/>
    <property type="match status" value="1"/>
</dbReference>
<dbReference type="GO" id="GO:0016020">
    <property type="term" value="C:membrane"/>
    <property type="evidence" value="ECO:0007669"/>
    <property type="project" value="UniProtKB-SubCell"/>
</dbReference>
<reference evidence="9" key="1">
    <citation type="submission" date="2023-10" db="EMBL/GenBank/DDBJ databases">
        <title>Characterization and whole genome sequencing of a novel strain of Bergeyella porcorum QD2021 isolated from pig.</title>
        <authorList>
            <person name="Liu G."/>
            <person name="Chen C."/>
            <person name="Han X."/>
        </authorList>
    </citation>
    <scope>NUCLEOTIDE SEQUENCE</scope>
    <source>
        <strain evidence="9">QD2021</strain>
    </source>
</reference>
<dbReference type="KEGG" id="bpor:BPO_1122"/>
<keyword evidence="6 7" id="KW-0472">Membrane</keyword>
<comment type="similarity">
    <text evidence="2">Belongs to the peptidase S54 family.</text>
</comment>
<evidence type="ECO:0000313" key="9">
    <source>
        <dbReference type="EMBL" id="WOC51769.1"/>
    </source>
</evidence>
<dbReference type="InterPro" id="IPR050925">
    <property type="entry name" value="Rhomboid_protease_S54"/>
</dbReference>
<evidence type="ECO:0000256" key="5">
    <source>
        <dbReference type="ARBA" id="ARBA00022989"/>
    </source>
</evidence>
<organism evidence="9 10">
    <name type="scientific">Bergeyella porcorum</name>
    <dbReference type="NCBI Taxonomy" id="1735111"/>
    <lineage>
        <taxon>Bacteria</taxon>
        <taxon>Pseudomonadati</taxon>
        <taxon>Bacteroidota</taxon>
        <taxon>Flavobacteriia</taxon>
        <taxon>Flavobacteriales</taxon>
        <taxon>Weeksellaceae</taxon>
        <taxon>Bergeyella</taxon>
    </lineage>
</organism>
<name>A0AAU0EZE3_9FLAO</name>
<sequence length="177" mass="19920">MELWPVLEQVLGGRRFLWLYFLSGIGAFLLFNVWNFYEVYQLTTELTKLNVDVAEIFRKSDVNYTGDLSVSASSKEAVALSQELFAALQVPMVGASGAIFGVVAAFSTMFPNAKLMFLFIPFPIKAKYLFPLIIIVSLYLGFSNQMGDIAHFAHIGGALVGFLMALNFRKKHFQRWD</sequence>
<dbReference type="Proteomes" id="UP001432059">
    <property type="component" value="Chromosome"/>
</dbReference>
<keyword evidence="4" id="KW-0378">Hydrolase</keyword>
<gene>
    <name evidence="9" type="ORF">BPO_1122</name>
</gene>